<name>A0A1F7VBG2_9BACT</name>
<dbReference type="NCBIfam" id="TIGR02532">
    <property type="entry name" value="IV_pilin_GFxxxE"/>
    <property type="match status" value="1"/>
</dbReference>
<evidence type="ECO:0000256" key="2">
    <source>
        <dbReference type="SAM" id="Phobius"/>
    </source>
</evidence>
<keyword evidence="2" id="KW-0812">Transmembrane</keyword>
<proteinExistence type="predicted"/>
<dbReference type="Proteomes" id="UP000178264">
    <property type="component" value="Unassembled WGS sequence"/>
</dbReference>
<evidence type="ECO:0000313" key="3">
    <source>
        <dbReference type="EMBL" id="OGL87801.1"/>
    </source>
</evidence>
<dbReference type="PANTHER" id="PTHR30093">
    <property type="entry name" value="GENERAL SECRETION PATHWAY PROTEIN G"/>
    <property type="match status" value="1"/>
</dbReference>
<sequence>MLTKKQGFIPLLKQYNDKSMDKKIIKSKDYSNPLRKTSVTGFTLIELLVVVAIIGLLATLVAVNVNNAKQKGRDTTRKGNISQLKNALELHYQQYGYFPYSNADGANFDCLDALPAQSQTGGYVNHLGDYIKPIPIDPLKAAGVRDTLARGCLAYKGNGSHYKVIANLELDTNAMVNDGGVRTCWFEAYTQSGQSFDPGSCP</sequence>
<dbReference type="PROSITE" id="PS00409">
    <property type="entry name" value="PROKAR_NTER_METHYL"/>
    <property type="match status" value="1"/>
</dbReference>
<organism evidence="3 4">
    <name type="scientific">Candidatus Uhrbacteria bacterium RIFCSPLOWO2_02_FULL_49_11</name>
    <dbReference type="NCBI Taxonomy" id="1802409"/>
    <lineage>
        <taxon>Bacteria</taxon>
        <taxon>Candidatus Uhriibacteriota</taxon>
    </lineage>
</organism>
<dbReference type="InterPro" id="IPR000983">
    <property type="entry name" value="Bac_GSPG_pilin"/>
</dbReference>
<gene>
    <name evidence="3" type="ORF">A3I42_02065</name>
</gene>
<dbReference type="GO" id="GO:0015627">
    <property type="term" value="C:type II protein secretion system complex"/>
    <property type="evidence" value="ECO:0007669"/>
    <property type="project" value="InterPro"/>
</dbReference>
<dbReference type="EMBL" id="MGER01000056">
    <property type="protein sequence ID" value="OGL87801.1"/>
    <property type="molecule type" value="Genomic_DNA"/>
</dbReference>
<dbReference type="AlphaFoldDB" id="A0A1F7VBG2"/>
<keyword evidence="2" id="KW-0472">Membrane</keyword>
<comment type="caution">
    <text evidence="3">The sequence shown here is derived from an EMBL/GenBank/DDBJ whole genome shotgun (WGS) entry which is preliminary data.</text>
</comment>
<evidence type="ECO:0000256" key="1">
    <source>
        <dbReference type="ARBA" id="ARBA00022481"/>
    </source>
</evidence>
<evidence type="ECO:0000313" key="4">
    <source>
        <dbReference type="Proteomes" id="UP000178264"/>
    </source>
</evidence>
<dbReference type="GO" id="GO:0015628">
    <property type="term" value="P:protein secretion by the type II secretion system"/>
    <property type="evidence" value="ECO:0007669"/>
    <property type="project" value="InterPro"/>
</dbReference>
<evidence type="ECO:0008006" key="5">
    <source>
        <dbReference type="Google" id="ProtNLM"/>
    </source>
</evidence>
<dbReference type="Pfam" id="PF07963">
    <property type="entry name" value="N_methyl"/>
    <property type="match status" value="1"/>
</dbReference>
<dbReference type="SUPFAM" id="SSF54523">
    <property type="entry name" value="Pili subunits"/>
    <property type="match status" value="1"/>
</dbReference>
<reference evidence="3 4" key="1">
    <citation type="journal article" date="2016" name="Nat. Commun.">
        <title>Thousands of microbial genomes shed light on interconnected biogeochemical processes in an aquifer system.</title>
        <authorList>
            <person name="Anantharaman K."/>
            <person name="Brown C.T."/>
            <person name="Hug L.A."/>
            <person name="Sharon I."/>
            <person name="Castelle C.J."/>
            <person name="Probst A.J."/>
            <person name="Thomas B.C."/>
            <person name="Singh A."/>
            <person name="Wilkins M.J."/>
            <person name="Karaoz U."/>
            <person name="Brodie E.L."/>
            <person name="Williams K.H."/>
            <person name="Hubbard S.S."/>
            <person name="Banfield J.F."/>
        </authorList>
    </citation>
    <scope>NUCLEOTIDE SEQUENCE [LARGE SCALE GENOMIC DNA]</scope>
</reference>
<dbReference type="Gene3D" id="3.30.700.10">
    <property type="entry name" value="Glycoprotein, Type 4 Pilin"/>
    <property type="match status" value="1"/>
</dbReference>
<keyword evidence="1" id="KW-0488">Methylation</keyword>
<dbReference type="InterPro" id="IPR045584">
    <property type="entry name" value="Pilin-like"/>
</dbReference>
<dbReference type="PRINTS" id="PR00813">
    <property type="entry name" value="BCTERIALGSPG"/>
</dbReference>
<protein>
    <recommendedName>
        <fullName evidence="5">Type II secretion system protein GspG C-terminal domain-containing protein</fullName>
    </recommendedName>
</protein>
<feature type="transmembrane region" description="Helical" evidence="2">
    <location>
        <begin position="39"/>
        <end position="63"/>
    </location>
</feature>
<keyword evidence="2" id="KW-1133">Transmembrane helix</keyword>
<accession>A0A1F7VBG2</accession>
<dbReference type="InterPro" id="IPR012902">
    <property type="entry name" value="N_methyl_site"/>
</dbReference>